<sequence length="558" mass="59486">MFDFLNASPTSSPSPAEQPRSLRPARALLTPTWVGALALLVANDHWFKGSGLLPDLATGKLSDFAGMLVAPVLLATLLGVRSRRALLACHVAVGAVFAGIQLSAGLAAQWSALMGVFGHPWVITCDPTDLIALPFLLLSWKLLVPQMDAELPALVPLQRTAVAALSVFGLWSTVATSDDSGFGVDPDGGWYEDVFGNVIVNNANDFDVALHIRPLRADVVLDCDHVSSDPGRLLGEEAFGDAEHWVLPNRTNVAIEMQPNYASQCSAAWIAGEGIEPQILFVHNLSQLPEQWWPGQSFSPESLGSGAVGVEFDADGRSTWLGDGSIRFRPSTDAPEQPASCEAPADEARIDWPLSIPDDARLLAVEPGADGCFELQLQDVYMLGGELADQGSPYAWYLCAPAAAVPFAADELLRFEETYGSNGERELRVTLLESDGLTPQVAESGLAVRVVRYLRGGSDPVHIGPAVGRQLVAIPGVSCPWQVEASCATVERHVDLAVGGAANYLQPGAAVSFADEGAVHTAILSYSRQRAVLDMSCAEGARELSYDIDFVVIDEPLL</sequence>
<dbReference type="Proteomes" id="UP000238823">
    <property type="component" value="Unassembled WGS sequence"/>
</dbReference>
<keyword evidence="2" id="KW-0812">Transmembrane</keyword>
<evidence type="ECO:0000256" key="2">
    <source>
        <dbReference type="SAM" id="Phobius"/>
    </source>
</evidence>
<feature type="transmembrane region" description="Helical" evidence="2">
    <location>
        <begin position="87"/>
        <end position="110"/>
    </location>
</feature>
<evidence type="ECO:0000313" key="4">
    <source>
        <dbReference type="Proteomes" id="UP000238823"/>
    </source>
</evidence>
<gene>
    <name evidence="3" type="ORF">ENSA7_64590</name>
</gene>
<evidence type="ECO:0000256" key="1">
    <source>
        <dbReference type="SAM" id="MobiDB-lite"/>
    </source>
</evidence>
<accession>A0A2S9Y128</accession>
<name>A0A2S9Y128_9BACT</name>
<protein>
    <submittedName>
        <fullName evidence="3">Uncharacterized protein</fullName>
    </submittedName>
</protein>
<keyword evidence="2" id="KW-1133">Transmembrane helix</keyword>
<evidence type="ECO:0000313" key="3">
    <source>
        <dbReference type="EMBL" id="PRP98827.1"/>
    </source>
</evidence>
<comment type="caution">
    <text evidence="3">The sequence shown here is derived from an EMBL/GenBank/DDBJ whole genome shotgun (WGS) entry which is preliminary data.</text>
</comment>
<feature type="transmembrane region" description="Helical" evidence="2">
    <location>
        <begin position="62"/>
        <end position="80"/>
    </location>
</feature>
<reference evidence="3 4" key="1">
    <citation type="submission" date="2018-03" db="EMBL/GenBank/DDBJ databases">
        <title>Draft Genome Sequences of the Obligatory Marine Myxobacteria Enhygromyxa salina SWB007.</title>
        <authorList>
            <person name="Poehlein A."/>
            <person name="Moghaddam J.A."/>
            <person name="Harms H."/>
            <person name="Alanjari M."/>
            <person name="Koenig G.M."/>
            <person name="Daniel R."/>
            <person name="Schaeberle T.F."/>
        </authorList>
    </citation>
    <scope>NUCLEOTIDE SEQUENCE [LARGE SCALE GENOMIC DNA]</scope>
    <source>
        <strain evidence="3 4">SWB007</strain>
    </source>
</reference>
<organism evidence="3 4">
    <name type="scientific">Enhygromyxa salina</name>
    <dbReference type="NCBI Taxonomy" id="215803"/>
    <lineage>
        <taxon>Bacteria</taxon>
        <taxon>Pseudomonadati</taxon>
        <taxon>Myxococcota</taxon>
        <taxon>Polyangia</taxon>
        <taxon>Nannocystales</taxon>
        <taxon>Nannocystaceae</taxon>
        <taxon>Enhygromyxa</taxon>
    </lineage>
</organism>
<dbReference type="AlphaFoldDB" id="A0A2S9Y128"/>
<proteinExistence type="predicted"/>
<keyword evidence="2" id="KW-0472">Membrane</keyword>
<dbReference type="EMBL" id="PVNL01000123">
    <property type="protein sequence ID" value="PRP98827.1"/>
    <property type="molecule type" value="Genomic_DNA"/>
</dbReference>
<feature type="region of interest" description="Disordered" evidence="1">
    <location>
        <begin position="1"/>
        <end position="21"/>
    </location>
</feature>